<evidence type="ECO:0000256" key="1">
    <source>
        <dbReference type="ARBA" id="ARBA00022737"/>
    </source>
</evidence>
<proteinExistence type="predicted"/>
<dbReference type="PROSITE" id="PS51272">
    <property type="entry name" value="SLH"/>
    <property type="match status" value="2"/>
</dbReference>
<keyword evidence="2" id="KW-0732">Signal</keyword>
<evidence type="ECO:0000259" key="3">
    <source>
        <dbReference type="PROSITE" id="PS51272"/>
    </source>
</evidence>
<reference evidence="4" key="2">
    <citation type="journal article" date="2021" name="PeerJ">
        <title>Extensive microbial diversity within the chicken gut microbiome revealed by metagenomics and culture.</title>
        <authorList>
            <person name="Gilroy R."/>
            <person name="Ravi A."/>
            <person name="Getino M."/>
            <person name="Pursley I."/>
            <person name="Horton D.L."/>
            <person name="Alikhan N.F."/>
            <person name="Baker D."/>
            <person name="Gharbi K."/>
            <person name="Hall N."/>
            <person name="Watson M."/>
            <person name="Adriaenssens E.M."/>
            <person name="Foster-Nyarko E."/>
            <person name="Jarju S."/>
            <person name="Secka A."/>
            <person name="Antonio M."/>
            <person name="Oren A."/>
            <person name="Chaudhuri R.R."/>
            <person name="La Ragione R."/>
            <person name="Hildebrand F."/>
            <person name="Pallen M.J."/>
        </authorList>
    </citation>
    <scope>NUCLEOTIDE SEQUENCE</scope>
    <source>
        <strain evidence="4">ChiBcolR7-354</strain>
    </source>
</reference>
<protein>
    <submittedName>
        <fullName evidence="4">S-layer homology domain-containing protein</fullName>
    </submittedName>
</protein>
<dbReference type="EMBL" id="DVGA01000046">
    <property type="protein sequence ID" value="HIQ78523.1"/>
    <property type="molecule type" value="Genomic_DNA"/>
</dbReference>
<gene>
    <name evidence="4" type="ORF">IAB77_04625</name>
</gene>
<organism evidence="4 5">
    <name type="scientific">Candidatus Scatomorpha intestinavium</name>
    <dbReference type="NCBI Taxonomy" id="2840922"/>
    <lineage>
        <taxon>Bacteria</taxon>
        <taxon>Bacillati</taxon>
        <taxon>Bacillota</taxon>
        <taxon>Clostridia</taxon>
        <taxon>Eubacteriales</taxon>
        <taxon>Candidatus Scatomorpha</taxon>
    </lineage>
</organism>
<comment type="caution">
    <text evidence="4">The sequence shown here is derived from an EMBL/GenBank/DDBJ whole genome shotgun (WGS) entry which is preliminary data.</text>
</comment>
<accession>A0A9D0ZDM0</accession>
<feature type="signal peptide" evidence="2">
    <location>
        <begin position="1"/>
        <end position="27"/>
    </location>
</feature>
<evidence type="ECO:0000313" key="5">
    <source>
        <dbReference type="Proteomes" id="UP000824262"/>
    </source>
</evidence>
<dbReference type="Proteomes" id="UP000824262">
    <property type="component" value="Unassembled WGS sequence"/>
</dbReference>
<evidence type="ECO:0000313" key="4">
    <source>
        <dbReference type="EMBL" id="HIQ78523.1"/>
    </source>
</evidence>
<dbReference type="InterPro" id="IPR051465">
    <property type="entry name" value="Cell_Envelope_Struct_Comp"/>
</dbReference>
<feature type="domain" description="SLH" evidence="3">
    <location>
        <begin position="88"/>
        <end position="151"/>
    </location>
</feature>
<name>A0A9D0ZDM0_9FIRM</name>
<reference evidence="4" key="1">
    <citation type="submission" date="2020-10" db="EMBL/GenBank/DDBJ databases">
        <authorList>
            <person name="Gilroy R."/>
        </authorList>
    </citation>
    <scope>NUCLEOTIDE SEQUENCE</scope>
    <source>
        <strain evidence="4">ChiBcolR7-354</strain>
    </source>
</reference>
<dbReference type="InterPro" id="IPR001119">
    <property type="entry name" value="SLH_dom"/>
</dbReference>
<keyword evidence="1" id="KW-0677">Repeat</keyword>
<dbReference type="PANTHER" id="PTHR43308">
    <property type="entry name" value="OUTER MEMBRANE PROTEIN ALPHA-RELATED"/>
    <property type="match status" value="1"/>
</dbReference>
<evidence type="ECO:0000256" key="2">
    <source>
        <dbReference type="SAM" id="SignalP"/>
    </source>
</evidence>
<sequence length="871" mass="94249">MKTCRKALGLVLVFAMVLSVFNISAGADFTDQSEITNEEAAAVLTELGVVEGYDDGSFQPDTVLTREQAAAIIARMLLGDNAEQLSAGSAPFADVDANRWSAGYIAYCMSEGIIDGYGDGTFGPEDELTCYQFAKMLLCALGYDSESEGFTGSSWAINTTTYAVNAGIFEDVSYYSGSADRDTAALMALNTLKADVVYYPSGNIQIDSGDTSIIISGSSATRVENDSSSDGNIELDGDMQFAERYFTGLELITDADGEYGRPATYTWELDGDIIYSGIDSDSLLETYDSYVTKGTIYSLIGSSVYSDITNSDDEDGELHVFVDGEPYGVDSTGDYTVGTSAVVDPDQVIKFIQRSSSGYAYNADGTDYLSGYGVQTEVYLTDSGDVYLIFINTYLGIAAEDYDEDSGSIDVDYFYNYTVDQPTTGTEVTLEDEDFDIDGYIEGDYILLTFDGGEVASAEPASVVSGEVTGYTEGSSVVVGGTRYYYARNIDEVVDDSTGEFETGGFDINSDITLILDNYGYVLGTSDVSSSSNYLYLIEAARSGNLSSSGYVGAVFFSDGTYDEIDLRGSTFTKADDSTGNYDDTDISGWYSYTVNSSGRYTLTEAEDSVERSGKTFHIVNGSARYLYNGTSVAGAFTGTSSTTFIVYYSDGDYDVYTGYNDVPNISDETNGITVSAVRNDNDYSIAVIIFVDEEDASVSGGGGTSSDSVFVYYDYYGVNVDSDDNTYYSYYYAFLNGEDTTVNVTDTKMDVGLYYDIGYDENGYIDEYTEVTGNTDDYMYQSWTSTMNPDITYSDGVLTLGLGGVYALADSYSIYVIDPDAADYDEVNASGLVRNYKGEFSGPIDVYAVLDDDGYVETLYIVGQSGIFDE</sequence>
<feature type="domain" description="SLH" evidence="3">
    <location>
        <begin position="24"/>
        <end position="87"/>
    </location>
</feature>
<feature type="chain" id="PRO_5039637110" evidence="2">
    <location>
        <begin position="28"/>
        <end position="871"/>
    </location>
</feature>
<dbReference type="AlphaFoldDB" id="A0A9D0ZDM0"/>
<dbReference type="Pfam" id="PF00395">
    <property type="entry name" value="SLH"/>
    <property type="match status" value="2"/>
</dbReference>